<gene>
    <name evidence="7" type="ORF">Vqi01_59940</name>
</gene>
<dbReference type="InterPro" id="IPR009057">
    <property type="entry name" value="Homeodomain-like_sf"/>
</dbReference>
<comment type="caution">
    <text evidence="7">The sequence shown here is derived from an EMBL/GenBank/DDBJ whole genome shotgun (WGS) entry which is preliminary data.</text>
</comment>
<dbReference type="PROSITE" id="PS00041">
    <property type="entry name" value="HTH_ARAC_FAMILY_1"/>
    <property type="match status" value="1"/>
</dbReference>
<evidence type="ECO:0000256" key="4">
    <source>
        <dbReference type="ARBA" id="ARBA00023163"/>
    </source>
</evidence>
<proteinExistence type="predicted"/>
<dbReference type="PROSITE" id="PS01124">
    <property type="entry name" value="HTH_ARAC_FAMILY_2"/>
    <property type="match status" value="1"/>
</dbReference>
<keyword evidence="3" id="KW-0010">Activator</keyword>
<evidence type="ECO:0000313" key="7">
    <source>
        <dbReference type="EMBL" id="GIJ30832.1"/>
    </source>
</evidence>
<dbReference type="SUPFAM" id="SSF51215">
    <property type="entry name" value="Regulatory protein AraC"/>
    <property type="match status" value="1"/>
</dbReference>
<sequence length="314" mass="34598">MEAMGHSSVSDSPGGRSWLHTVRPDGTPLYRYRQRPGLPPVSVIRFDTEAAHSSLPPDHRHAHDFFVLVYVEQGRGSFTVDGAERSLRAGEVHAVSPGQIIGVAGVAELARGRAWSVAFTPDAVPALRSVSPLVWMHHPLLALFATSAGHGRIAEPDQANWSAWLADLAEEVADPGRLGAPEAVAALLTRLLVAAARLAANAPATPDPLVERVFAEIEATFREPVSAADVARTLGYTPGHLTTVLRRRTGRPLLEWITERRMTEVRRMLRETDLSLDAVAARTGLRDATYLVRRFRDRYGTTPQRWRRTQRAWP</sequence>
<dbReference type="Proteomes" id="UP000653076">
    <property type="component" value="Unassembled WGS sequence"/>
</dbReference>
<dbReference type="InterPro" id="IPR003313">
    <property type="entry name" value="AraC-bd"/>
</dbReference>
<dbReference type="InterPro" id="IPR014710">
    <property type="entry name" value="RmlC-like_jellyroll"/>
</dbReference>
<keyword evidence="8" id="KW-1185">Reference proteome</keyword>
<organism evidence="7 8">
    <name type="scientific">Micromonospora qiuiae</name>
    <dbReference type="NCBI Taxonomy" id="502268"/>
    <lineage>
        <taxon>Bacteria</taxon>
        <taxon>Bacillati</taxon>
        <taxon>Actinomycetota</taxon>
        <taxon>Actinomycetes</taxon>
        <taxon>Micromonosporales</taxon>
        <taxon>Micromonosporaceae</taxon>
        <taxon>Micromonospora</taxon>
    </lineage>
</organism>
<dbReference type="EMBL" id="BOPC01000171">
    <property type="protein sequence ID" value="GIJ30832.1"/>
    <property type="molecule type" value="Genomic_DNA"/>
</dbReference>
<feature type="region of interest" description="Disordered" evidence="5">
    <location>
        <begin position="1"/>
        <end position="21"/>
    </location>
</feature>
<dbReference type="SMART" id="SM00342">
    <property type="entry name" value="HTH_ARAC"/>
    <property type="match status" value="1"/>
</dbReference>
<dbReference type="Gene3D" id="2.60.120.10">
    <property type="entry name" value="Jelly Rolls"/>
    <property type="match status" value="1"/>
</dbReference>
<feature type="domain" description="HTH araC/xylS-type" evidence="6">
    <location>
        <begin position="211"/>
        <end position="309"/>
    </location>
</feature>
<dbReference type="Pfam" id="PF02311">
    <property type="entry name" value="AraC_binding"/>
    <property type="match status" value="1"/>
</dbReference>
<name>A0ABQ4JMV6_9ACTN</name>
<evidence type="ECO:0000259" key="6">
    <source>
        <dbReference type="PROSITE" id="PS01124"/>
    </source>
</evidence>
<dbReference type="InterPro" id="IPR037923">
    <property type="entry name" value="HTH-like"/>
</dbReference>
<dbReference type="InterPro" id="IPR050204">
    <property type="entry name" value="AraC_XylS_family_regulators"/>
</dbReference>
<dbReference type="SUPFAM" id="SSF46689">
    <property type="entry name" value="Homeodomain-like"/>
    <property type="match status" value="2"/>
</dbReference>
<evidence type="ECO:0000256" key="5">
    <source>
        <dbReference type="SAM" id="MobiDB-lite"/>
    </source>
</evidence>
<dbReference type="InterPro" id="IPR018062">
    <property type="entry name" value="HTH_AraC-typ_CS"/>
</dbReference>
<protein>
    <submittedName>
        <fullName evidence="7">AraC family transcriptional regulator</fullName>
    </submittedName>
</protein>
<keyword evidence="2" id="KW-0238">DNA-binding</keyword>
<evidence type="ECO:0000256" key="2">
    <source>
        <dbReference type="ARBA" id="ARBA00023125"/>
    </source>
</evidence>
<evidence type="ECO:0000313" key="8">
    <source>
        <dbReference type="Proteomes" id="UP000653076"/>
    </source>
</evidence>
<dbReference type="Gene3D" id="1.10.10.60">
    <property type="entry name" value="Homeodomain-like"/>
    <property type="match status" value="1"/>
</dbReference>
<keyword evidence="1" id="KW-0805">Transcription regulation</keyword>
<accession>A0ABQ4JMV6</accession>
<evidence type="ECO:0000256" key="1">
    <source>
        <dbReference type="ARBA" id="ARBA00023015"/>
    </source>
</evidence>
<reference evidence="7 8" key="1">
    <citation type="submission" date="2021-01" db="EMBL/GenBank/DDBJ databases">
        <title>Whole genome shotgun sequence of Verrucosispora qiuiae NBRC 106684.</title>
        <authorList>
            <person name="Komaki H."/>
            <person name="Tamura T."/>
        </authorList>
    </citation>
    <scope>NUCLEOTIDE SEQUENCE [LARGE SCALE GENOMIC DNA]</scope>
    <source>
        <strain evidence="7 8">NBRC 106684</strain>
    </source>
</reference>
<keyword evidence="4" id="KW-0804">Transcription</keyword>
<evidence type="ECO:0000256" key="3">
    <source>
        <dbReference type="ARBA" id="ARBA00023159"/>
    </source>
</evidence>
<dbReference type="PANTHER" id="PTHR46796">
    <property type="entry name" value="HTH-TYPE TRANSCRIPTIONAL ACTIVATOR RHAS-RELATED"/>
    <property type="match status" value="1"/>
</dbReference>
<dbReference type="Pfam" id="PF12833">
    <property type="entry name" value="HTH_18"/>
    <property type="match status" value="1"/>
</dbReference>
<dbReference type="InterPro" id="IPR018060">
    <property type="entry name" value="HTH_AraC"/>
</dbReference>